<evidence type="ECO:0000313" key="1">
    <source>
        <dbReference type="EMBL" id="KMP09622.1"/>
    </source>
</evidence>
<sequence length="75" mass="8442">MLLKRARVAILLAARTDKVRQGRVCSVEALNKKLRSLFIALVNPQNKTCARDQAHTGKAILHPKFQREEVSSQFA</sequence>
<protein>
    <submittedName>
        <fullName evidence="1">Uncharacterized protein</fullName>
    </submittedName>
</protein>
<name>A0A0J7BH58_COCIT</name>
<dbReference type="EMBL" id="DS028099">
    <property type="protein sequence ID" value="KMP09622.1"/>
    <property type="molecule type" value="Genomic_DNA"/>
</dbReference>
<organism evidence="1 2">
    <name type="scientific">Coccidioides immitis RMSCC 2394</name>
    <dbReference type="NCBI Taxonomy" id="404692"/>
    <lineage>
        <taxon>Eukaryota</taxon>
        <taxon>Fungi</taxon>
        <taxon>Dikarya</taxon>
        <taxon>Ascomycota</taxon>
        <taxon>Pezizomycotina</taxon>
        <taxon>Eurotiomycetes</taxon>
        <taxon>Eurotiomycetidae</taxon>
        <taxon>Onygenales</taxon>
        <taxon>Onygenaceae</taxon>
        <taxon>Coccidioides</taxon>
    </lineage>
</organism>
<reference evidence="2" key="1">
    <citation type="journal article" date="2010" name="Genome Res.">
        <title>Population genomic sequencing of Coccidioides fungi reveals recent hybridization and transposon control.</title>
        <authorList>
            <person name="Neafsey D.E."/>
            <person name="Barker B.M."/>
            <person name="Sharpton T.J."/>
            <person name="Stajich J.E."/>
            <person name="Park D.J."/>
            <person name="Whiston E."/>
            <person name="Hung C.-Y."/>
            <person name="McMahan C."/>
            <person name="White J."/>
            <person name="Sykes S."/>
            <person name="Heiman D."/>
            <person name="Young S."/>
            <person name="Zeng Q."/>
            <person name="Abouelleil A."/>
            <person name="Aftuck L."/>
            <person name="Bessette D."/>
            <person name="Brown A."/>
            <person name="FitzGerald M."/>
            <person name="Lui A."/>
            <person name="Macdonald J.P."/>
            <person name="Priest M."/>
            <person name="Orbach M.J."/>
            <person name="Galgiani J.N."/>
            <person name="Kirkland T.N."/>
            <person name="Cole G.T."/>
            <person name="Birren B.W."/>
            <person name="Henn M.R."/>
            <person name="Taylor J.W."/>
            <person name="Rounsley S.D."/>
        </authorList>
    </citation>
    <scope>NUCLEOTIDE SEQUENCE [LARGE SCALE GENOMIC DNA]</scope>
    <source>
        <strain evidence="2">RMSCC 2394</strain>
    </source>
</reference>
<gene>
    <name evidence="1" type="ORF">CIRG_09792</name>
</gene>
<proteinExistence type="predicted"/>
<dbReference type="AlphaFoldDB" id="A0A0J7BH58"/>
<dbReference type="Proteomes" id="UP000054565">
    <property type="component" value="Unassembled WGS sequence"/>
</dbReference>
<evidence type="ECO:0000313" key="2">
    <source>
        <dbReference type="Proteomes" id="UP000054565"/>
    </source>
</evidence>
<accession>A0A0J7BH58</accession>